<protein>
    <submittedName>
        <fullName evidence="3 4">Uncharacterized protein LOC112690888</fullName>
    </submittedName>
</protein>
<proteinExistence type="predicted"/>
<evidence type="ECO:0000313" key="3">
    <source>
        <dbReference type="RefSeq" id="XP_025420781.1"/>
    </source>
</evidence>
<evidence type="ECO:0000313" key="2">
    <source>
        <dbReference type="Proteomes" id="UP000694846"/>
    </source>
</evidence>
<dbReference type="GeneID" id="112690888"/>
<name>A0A8B8GDV7_9HEMI</name>
<sequence>MVSLCPILTEMRHQQQKRKINLEKLSETAIESNEDPSSEDLPTSTHTSTTSTDTTCTKSQSTRPLKRNSEAALTKDVLLTVQNHFKRPASQDDRYDIFGKGVTLKLRDLDKTQALFAEKNYQRSFVLRRNGELNNIT</sequence>
<gene>
    <name evidence="3 4" type="primary">LOC112690888</name>
</gene>
<keyword evidence="2" id="KW-1185">Reference proteome</keyword>
<feature type="region of interest" description="Disordered" evidence="1">
    <location>
        <begin position="24"/>
        <end position="70"/>
    </location>
</feature>
<feature type="compositionally biased region" description="Low complexity" evidence="1">
    <location>
        <begin position="43"/>
        <end position="62"/>
    </location>
</feature>
<reference evidence="3 4" key="1">
    <citation type="submission" date="2025-04" db="UniProtKB">
        <authorList>
            <consortium name="RefSeq"/>
        </authorList>
    </citation>
    <scope>IDENTIFICATION</scope>
    <source>
        <tissue evidence="3 4">Whole body</tissue>
    </source>
</reference>
<dbReference type="Proteomes" id="UP000694846">
    <property type="component" value="Unplaced"/>
</dbReference>
<dbReference type="OrthoDB" id="6628652at2759"/>
<organism evidence="2 3">
    <name type="scientific">Sipha flava</name>
    <name type="common">yellow sugarcane aphid</name>
    <dbReference type="NCBI Taxonomy" id="143950"/>
    <lineage>
        <taxon>Eukaryota</taxon>
        <taxon>Metazoa</taxon>
        <taxon>Ecdysozoa</taxon>
        <taxon>Arthropoda</taxon>
        <taxon>Hexapoda</taxon>
        <taxon>Insecta</taxon>
        <taxon>Pterygota</taxon>
        <taxon>Neoptera</taxon>
        <taxon>Paraneoptera</taxon>
        <taxon>Hemiptera</taxon>
        <taxon>Sternorrhyncha</taxon>
        <taxon>Aphidomorpha</taxon>
        <taxon>Aphidoidea</taxon>
        <taxon>Aphididae</taxon>
        <taxon>Sipha</taxon>
    </lineage>
</organism>
<evidence type="ECO:0000313" key="4">
    <source>
        <dbReference type="RefSeq" id="XP_025420783.1"/>
    </source>
</evidence>
<dbReference type="RefSeq" id="XP_025420783.1">
    <property type="nucleotide sequence ID" value="XM_025564998.1"/>
</dbReference>
<accession>A0A8B8GDV7</accession>
<evidence type="ECO:0000256" key="1">
    <source>
        <dbReference type="SAM" id="MobiDB-lite"/>
    </source>
</evidence>
<dbReference type="AlphaFoldDB" id="A0A8B8GDV7"/>
<dbReference type="RefSeq" id="XP_025420781.1">
    <property type="nucleotide sequence ID" value="XM_025564996.1"/>
</dbReference>